<protein>
    <submittedName>
        <fullName evidence="2">Multidrug transporter AcrB</fullName>
    </submittedName>
</protein>
<feature type="transmembrane region" description="Helical" evidence="1">
    <location>
        <begin position="388"/>
        <end position="407"/>
    </location>
</feature>
<reference evidence="2 3" key="2">
    <citation type="submission" date="2018-03" db="EMBL/GenBank/DDBJ databases">
        <authorList>
            <person name="Keele B.F."/>
        </authorList>
    </citation>
    <scope>NUCLEOTIDE SEQUENCE [LARGE SCALE GENOMIC DNA]</scope>
    <source>
        <strain evidence="2 3">D13</strain>
    </source>
</reference>
<feature type="transmembrane region" description="Helical" evidence="1">
    <location>
        <begin position="363"/>
        <end position="382"/>
    </location>
</feature>
<feature type="transmembrane region" description="Helical" evidence="1">
    <location>
        <begin position="960"/>
        <end position="979"/>
    </location>
</feature>
<proteinExistence type="predicted"/>
<dbReference type="PANTHER" id="PTHR32063:SF18">
    <property type="entry name" value="CATION EFFLUX SYSTEM PROTEIN"/>
    <property type="match status" value="1"/>
</dbReference>
<dbReference type="Gene3D" id="3.30.2090.10">
    <property type="entry name" value="Multidrug efflux transporter AcrB TolC docking domain, DN and DC subdomains"/>
    <property type="match status" value="2"/>
</dbReference>
<dbReference type="SUPFAM" id="SSF82866">
    <property type="entry name" value="Multidrug efflux transporter AcrB transmembrane domain"/>
    <property type="match status" value="2"/>
</dbReference>
<dbReference type="SUPFAM" id="SSF82714">
    <property type="entry name" value="Multidrug efflux transporter AcrB TolC docking domain, DN and DC subdomains"/>
    <property type="match status" value="2"/>
</dbReference>
<dbReference type="GO" id="GO:0005886">
    <property type="term" value="C:plasma membrane"/>
    <property type="evidence" value="ECO:0007669"/>
    <property type="project" value="TreeGrafter"/>
</dbReference>
<gene>
    <name evidence="2" type="ORF">C7S18_08200</name>
</gene>
<evidence type="ECO:0000313" key="2">
    <source>
        <dbReference type="EMBL" id="AVP97175.1"/>
    </source>
</evidence>
<feature type="transmembrane region" description="Helical" evidence="1">
    <location>
        <begin position="911"/>
        <end position="932"/>
    </location>
</feature>
<dbReference type="SUPFAM" id="SSF82693">
    <property type="entry name" value="Multidrug efflux transporter AcrB pore domain, PN1, PN2, PC1 and PC2 subdomains"/>
    <property type="match status" value="2"/>
</dbReference>
<dbReference type="PANTHER" id="PTHR32063">
    <property type="match status" value="1"/>
</dbReference>
<dbReference type="OrthoDB" id="9757940at2"/>
<dbReference type="EMBL" id="CP027860">
    <property type="protein sequence ID" value="AVP97175.1"/>
    <property type="molecule type" value="Genomic_DNA"/>
</dbReference>
<dbReference type="Gene3D" id="3.30.70.1320">
    <property type="entry name" value="Multidrug efflux transporter AcrB pore domain like"/>
    <property type="match status" value="1"/>
</dbReference>
<dbReference type="PRINTS" id="PR00702">
    <property type="entry name" value="ACRIFLAVINRP"/>
</dbReference>
<dbReference type="Gene3D" id="3.30.70.1430">
    <property type="entry name" value="Multidrug efflux transporter AcrB pore domain"/>
    <property type="match status" value="2"/>
</dbReference>
<dbReference type="InterPro" id="IPR027463">
    <property type="entry name" value="AcrB_DN_DC_subdom"/>
</dbReference>
<dbReference type="Gene3D" id="1.20.1640.10">
    <property type="entry name" value="Multidrug efflux transporter AcrB transmembrane domain"/>
    <property type="match status" value="2"/>
</dbReference>
<reference evidence="2 3" key="1">
    <citation type="submission" date="2018-03" db="EMBL/GenBank/DDBJ databases">
        <title>Ahniella affigens gen. nov., sp. nov., a gammaproteobacterium isolated from sandy soil near a stream.</title>
        <authorList>
            <person name="Ko Y."/>
            <person name="Kim J.-H."/>
        </authorList>
    </citation>
    <scope>NUCLEOTIDE SEQUENCE [LARGE SCALE GENOMIC DNA]</scope>
    <source>
        <strain evidence="2 3">D13</strain>
    </source>
</reference>
<evidence type="ECO:0000256" key="1">
    <source>
        <dbReference type="SAM" id="Phobius"/>
    </source>
</evidence>
<feature type="transmembrane region" description="Helical" evidence="1">
    <location>
        <begin position="465"/>
        <end position="489"/>
    </location>
</feature>
<keyword evidence="3" id="KW-1185">Reference proteome</keyword>
<evidence type="ECO:0000313" key="3">
    <source>
        <dbReference type="Proteomes" id="UP000241074"/>
    </source>
</evidence>
<dbReference type="Gene3D" id="3.30.70.1440">
    <property type="entry name" value="Multidrug efflux transporter AcrB pore domain"/>
    <property type="match status" value="1"/>
</dbReference>
<accession>A0A2P1PQQ9</accession>
<dbReference type="AlphaFoldDB" id="A0A2P1PQQ9"/>
<dbReference type="Proteomes" id="UP000241074">
    <property type="component" value="Chromosome"/>
</dbReference>
<keyword evidence="1" id="KW-1133">Transmembrane helix</keyword>
<organism evidence="2 3">
    <name type="scientific">Ahniella affigens</name>
    <dbReference type="NCBI Taxonomy" id="2021234"/>
    <lineage>
        <taxon>Bacteria</taxon>
        <taxon>Pseudomonadati</taxon>
        <taxon>Pseudomonadota</taxon>
        <taxon>Gammaproteobacteria</taxon>
        <taxon>Lysobacterales</taxon>
        <taxon>Rhodanobacteraceae</taxon>
        <taxon>Ahniella</taxon>
    </lineage>
</organism>
<feature type="transmembrane region" description="Helical" evidence="1">
    <location>
        <begin position="428"/>
        <end position="453"/>
    </location>
</feature>
<dbReference type="KEGG" id="xba:C7S18_08200"/>
<keyword evidence="1" id="KW-0812">Transmembrane</keyword>
<feature type="transmembrane region" description="Helical" evidence="1">
    <location>
        <begin position="337"/>
        <end position="356"/>
    </location>
</feature>
<sequence>MSTFNLSRWALTHQSFVLFLILLCSGAGVLSYWHLGQAEDPSFTVKAMVVRANWPGARADVVALQVNDRIERTLQEIAEIDYVTSYAKPGVAQLTISLRESVPGHRVADIWYRVRKKLDDMKGQLPTGVQGPFYNDEFGDTFGNLYAFTGDGFDDAELKRFADLARDEFLRIPDVSKVQYLGVQDEVIYVETSSARLSSLGIDPRLIEDTLRSANVVTPAGIVEAGPQRVMLRTSGEFDTVAAIAEIGIQANGRSLRLGDIASIRRGLIDPPSSRMRFNGRSAIGLAIAMREGGDVIRLGQSLETTVRRIRAALPIGVDIDAVSNQPKVVADSVHEFTKSLFEAIAIVLLVSFLSLGWRSGVVVALSIPLVLAITFLCMYALDIDLQRISLGALIIALGLLVDDAIIAVEMMALKLEQGWDRMRAASYAYRATAFPMLTGTLITAAGFLPVGLAKSGAGEYTMSIFQVVGISLIVSWLVAVLFTPYLGFKLLPQTTEHNGSSHNQNPDGRFYRWFQRMLEACLRHRYKVLTATSLAFIGSLALFTLVPQQFFPASSRPELMVDLWLPEAASIAATESAVKQLEQEVRTDPDVLAVTSYVGNGSPRFYLPLDVQLPNTNFGQLMLMTSGEAARERVFARLQKRFDTDNHDLRARVSRLENGPPVGYPIKIRISGRDQDQLVSIATELQDLLRQQTTTRDVHCDAGEDLQIMRLVIDQDKARALGLSSQDIASATQNSLSGRTITQYREGDQLINVVARLEEDERSDLDNLKDAKVYLREGKFVMLSQVAHLQLTSEPSVIWRRNRLPTLTVRADVVGAEAPDVIEQLLPAIEQIRNRLPLGYRIDIGGASESSQNSQDSIAAVVPLALGLILVLLMLQLQNMTRMLLVLLTAPLGMIGVSLVLALFRVPFGFVALLGTIALAGMIMRNSVILLDQIEQDRSEGLDPLEAIVGSTLRRFRPITLTALAAILAMIPLTRSTFWGPMAWAIMGGLSVATLLTLLVLPTLYATVYRIQSVRTSTPQCEAAHTSRTDA</sequence>
<keyword evidence="1" id="KW-0472">Membrane</keyword>
<feature type="transmembrane region" description="Helical" evidence="1">
    <location>
        <begin position="985"/>
        <end position="1006"/>
    </location>
</feature>
<feature type="transmembrane region" description="Helical" evidence="1">
    <location>
        <begin position="527"/>
        <end position="547"/>
    </location>
</feature>
<feature type="transmembrane region" description="Helical" evidence="1">
    <location>
        <begin position="885"/>
        <end position="905"/>
    </location>
</feature>
<dbReference type="Pfam" id="PF00873">
    <property type="entry name" value="ACR_tran"/>
    <property type="match status" value="1"/>
</dbReference>
<dbReference type="GO" id="GO:0042910">
    <property type="term" value="F:xenobiotic transmembrane transporter activity"/>
    <property type="evidence" value="ECO:0007669"/>
    <property type="project" value="TreeGrafter"/>
</dbReference>
<name>A0A2P1PQQ9_9GAMM</name>
<feature type="transmembrane region" description="Helical" evidence="1">
    <location>
        <begin position="859"/>
        <end position="878"/>
    </location>
</feature>
<dbReference type="RefSeq" id="WP_106891099.1">
    <property type="nucleotide sequence ID" value="NZ_CP027860.1"/>
</dbReference>
<dbReference type="InterPro" id="IPR001036">
    <property type="entry name" value="Acrflvin-R"/>
</dbReference>